<dbReference type="EMBL" id="JBAHYK010001741">
    <property type="protein sequence ID" value="KAL0566894.1"/>
    <property type="molecule type" value="Genomic_DNA"/>
</dbReference>
<protein>
    <submittedName>
        <fullName evidence="2">Uncharacterized protein</fullName>
    </submittedName>
</protein>
<name>A0ABR3EVI0_9AGAR</name>
<dbReference type="Proteomes" id="UP001465976">
    <property type="component" value="Unassembled WGS sequence"/>
</dbReference>
<feature type="region of interest" description="Disordered" evidence="1">
    <location>
        <begin position="138"/>
        <end position="216"/>
    </location>
</feature>
<keyword evidence="3" id="KW-1185">Reference proteome</keyword>
<evidence type="ECO:0000313" key="2">
    <source>
        <dbReference type="EMBL" id="KAL0566894.1"/>
    </source>
</evidence>
<evidence type="ECO:0000256" key="1">
    <source>
        <dbReference type="SAM" id="MobiDB-lite"/>
    </source>
</evidence>
<organism evidence="2 3">
    <name type="scientific">Marasmius crinis-equi</name>
    <dbReference type="NCBI Taxonomy" id="585013"/>
    <lineage>
        <taxon>Eukaryota</taxon>
        <taxon>Fungi</taxon>
        <taxon>Dikarya</taxon>
        <taxon>Basidiomycota</taxon>
        <taxon>Agaricomycotina</taxon>
        <taxon>Agaricomycetes</taxon>
        <taxon>Agaricomycetidae</taxon>
        <taxon>Agaricales</taxon>
        <taxon>Marasmiineae</taxon>
        <taxon>Marasmiaceae</taxon>
        <taxon>Marasmius</taxon>
    </lineage>
</organism>
<gene>
    <name evidence="2" type="ORF">V5O48_015107</name>
</gene>
<comment type="caution">
    <text evidence="2">The sequence shown here is derived from an EMBL/GenBank/DDBJ whole genome shotgun (WGS) entry which is preliminary data.</text>
</comment>
<feature type="compositionally biased region" description="Polar residues" evidence="1">
    <location>
        <begin position="154"/>
        <end position="163"/>
    </location>
</feature>
<sequence>MGFFFHNPPVKRAPALVAPFLSTATTKSSECAKMSLRCEESEYSDGDFSNPEFVSALVNSIPALADTDASPVPQNAPQNAPSLPPNTSVIAPAMQSASSVAPAMDIDTLSSPLSSPSKRRLKLAANAPRFLHNLASERNLYPVGPPNPPGGFYVSQNTSTASADTRHLSPHPARSPIPQNYPSTPVDTRFLSPNLNYPSTSARLPTPQGAPPQGTSAAAEALSKLVADPSLAMMLGVTPDAILDAITSLSNHNASADVQVDVGDSNADETNLSVPPIQALNGNAADRPEFCE</sequence>
<evidence type="ECO:0000313" key="3">
    <source>
        <dbReference type="Proteomes" id="UP001465976"/>
    </source>
</evidence>
<accession>A0ABR3EVI0</accession>
<feature type="compositionally biased region" description="Polar residues" evidence="1">
    <location>
        <begin position="177"/>
        <end position="203"/>
    </location>
</feature>
<reference evidence="2 3" key="1">
    <citation type="submission" date="2024-02" db="EMBL/GenBank/DDBJ databases">
        <title>A draft genome for the cacao thread blight pathogen Marasmius crinis-equi.</title>
        <authorList>
            <person name="Cohen S.P."/>
            <person name="Baruah I.K."/>
            <person name="Amoako-Attah I."/>
            <person name="Bukari Y."/>
            <person name="Meinhardt L.W."/>
            <person name="Bailey B.A."/>
        </authorList>
    </citation>
    <scope>NUCLEOTIDE SEQUENCE [LARGE SCALE GENOMIC DNA]</scope>
    <source>
        <strain evidence="2 3">GH-76</strain>
    </source>
</reference>
<proteinExistence type="predicted"/>